<dbReference type="EMBL" id="FNON01000002">
    <property type="protein sequence ID" value="SDX21779.1"/>
    <property type="molecule type" value="Genomic_DNA"/>
</dbReference>
<feature type="compositionally biased region" description="Polar residues" evidence="1">
    <location>
        <begin position="138"/>
        <end position="150"/>
    </location>
</feature>
<protein>
    <submittedName>
        <fullName evidence="4">LPXTG-motif cell wall anchor domain-containing protein</fullName>
    </submittedName>
</protein>
<dbReference type="STRING" id="589385.SAMN05421504_102697"/>
<dbReference type="Proteomes" id="UP000199515">
    <property type="component" value="Unassembled WGS sequence"/>
</dbReference>
<feature type="compositionally biased region" description="Low complexity" evidence="1">
    <location>
        <begin position="165"/>
        <end position="177"/>
    </location>
</feature>
<reference evidence="4 5" key="1">
    <citation type="submission" date="2016-10" db="EMBL/GenBank/DDBJ databases">
        <authorList>
            <person name="de Groot N.N."/>
        </authorList>
    </citation>
    <scope>NUCLEOTIDE SEQUENCE [LARGE SCALE GENOMIC DNA]</scope>
    <source>
        <strain evidence="4 5">CPCC 202699</strain>
    </source>
</reference>
<evidence type="ECO:0000313" key="5">
    <source>
        <dbReference type="Proteomes" id="UP000199515"/>
    </source>
</evidence>
<keyword evidence="2" id="KW-0812">Transmembrane</keyword>
<keyword evidence="5" id="KW-1185">Reference proteome</keyword>
<sequence length="241" mass="24491">MRIAHLLAAAGVLFALAPAAPASASTAGYCKTDDGVSVVVDFRDLGGEVLVRCAPGVQRSGLAALQNAGITVVTLESGVCRLQGKPSTCEGGQWSYWNAYNGEAWNLSQRGPTSSMPPLGTFEGWSFGKTAPRFTPSRPVQNGNPPSTARSQEHGQGNGVPVPKPQAGPAGSAAPSPGGVPPSPSASEPAIGGDTPSGSRQAEAQAKPAESADFPWALVAGAAVLGGAGAFFAWRRKRVPY</sequence>
<keyword evidence="2" id="KW-1133">Transmembrane helix</keyword>
<feature type="signal peptide" evidence="3">
    <location>
        <begin position="1"/>
        <end position="24"/>
    </location>
</feature>
<feature type="transmembrane region" description="Helical" evidence="2">
    <location>
        <begin position="214"/>
        <end position="234"/>
    </location>
</feature>
<evidence type="ECO:0000256" key="3">
    <source>
        <dbReference type="SAM" id="SignalP"/>
    </source>
</evidence>
<dbReference type="RefSeq" id="WP_091288550.1">
    <property type="nucleotide sequence ID" value="NZ_FNON01000002.1"/>
</dbReference>
<proteinExistence type="predicted"/>
<gene>
    <name evidence="4" type="ORF">SAMN05421504_102697</name>
</gene>
<accession>A0A1H2ZYP4</accession>
<keyword evidence="3" id="KW-0732">Signal</keyword>
<evidence type="ECO:0000256" key="2">
    <source>
        <dbReference type="SAM" id="Phobius"/>
    </source>
</evidence>
<organism evidence="4 5">
    <name type="scientific">Amycolatopsis xylanica</name>
    <dbReference type="NCBI Taxonomy" id="589385"/>
    <lineage>
        <taxon>Bacteria</taxon>
        <taxon>Bacillati</taxon>
        <taxon>Actinomycetota</taxon>
        <taxon>Actinomycetes</taxon>
        <taxon>Pseudonocardiales</taxon>
        <taxon>Pseudonocardiaceae</taxon>
        <taxon>Amycolatopsis</taxon>
    </lineage>
</organism>
<feature type="region of interest" description="Disordered" evidence="1">
    <location>
        <begin position="111"/>
        <end position="211"/>
    </location>
</feature>
<evidence type="ECO:0000313" key="4">
    <source>
        <dbReference type="EMBL" id="SDX21779.1"/>
    </source>
</evidence>
<dbReference type="AlphaFoldDB" id="A0A1H2ZYP4"/>
<evidence type="ECO:0000256" key="1">
    <source>
        <dbReference type="SAM" id="MobiDB-lite"/>
    </source>
</evidence>
<dbReference type="NCBIfam" id="TIGR01167">
    <property type="entry name" value="LPXTG_anchor"/>
    <property type="match status" value="1"/>
</dbReference>
<feature type="chain" id="PRO_5011782294" evidence="3">
    <location>
        <begin position="25"/>
        <end position="241"/>
    </location>
</feature>
<keyword evidence="2" id="KW-0472">Membrane</keyword>
<dbReference type="OrthoDB" id="4401005at2"/>
<name>A0A1H2ZYP4_9PSEU</name>